<accession>A0A1V0UNG6</accession>
<feature type="compositionally biased region" description="Basic and acidic residues" evidence="2">
    <location>
        <begin position="427"/>
        <end position="446"/>
    </location>
</feature>
<protein>
    <recommendedName>
        <fullName evidence="6">ATPase involved in DNA repair</fullName>
    </recommendedName>
</protein>
<proteinExistence type="predicted"/>
<evidence type="ECO:0008006" key="6">
    <source>
        <dbReference type="Google" id="ProtNLM"/>
    </source>
</evidence>
<keyword evidence="3" id="KW-0472">Membrane</keyword>
<evidence type="ECO:0000313" key="4">
    <source>
        <dbReference type="EMBL" id="ARF66813.1"/>
    </source>
</evidence>
<keyword evidence="3" id="KW-0812">Transmembrane</keyword>
<organism evidence="4 5">
    <name type="scientific">Paenibacillus larvae subsp. pulvifaciens</name>
    <dbReference type="NCBI Taxonomy" id="1477"/>
    <lineage>
        <taxon>Bacteria</taxon>
        <taxon>Bacillati</taxon>
        <taxon>Bacillota</taxon>
        <taxon>Bacilli</taxon>
        <taxon>Bacillales</taxon>
        <taxon>Paenibacillaceae</taxon>
        <taxon>Paenibacillus</taxon>
    </lineage>
</organism>
<keyword evidence="1" id="KW-0175">Coiled coil</keyword>
<evidence type="ECO:0000256" key="2">
    <source>
        <dbReference type="SAM" id="MobiDB-lite"/>
    </source>
</evidence>
<name>A0A1V0UNG6_9BACL</name>
<gene>
    <name evidence="4" type="ORF">B7C51_01770</name>
</gene>
<evidence type="ECO:0000256" key="1">
    <source>
        <dbReference type="SAM" id="Coils"/>
    </source>
</evidence>
<sequence>MGSFWQNRRGSVSVYIILLLVPVFFFQAVLIDFARVKAAQKESEQALKAGLRSVLSAFQPDVQTYGLYGIGISQEDSLKLYRNVLDNNLSGNLKAEGFRILDTRTENVTSLLPMYTLANHTVLKRQILEEMKIRAPIEFGLEIKEKWIKTGADKLMKQGSVFSKEAGKIEKLLEKREELMDKTRKKFIKLYEKIKERHAYYKKRVNELGSMADELGIHTVDSLKQEVQSVRDSIRRLQEEADKIDGRMESIRDAAETAKEEWEHLDKSKEQISKDLTEAQQKLSSFEHLFEVAVQYFAAIQIIKGEVKQDEKQIHELQEELQPILTDAKKANDELNGELQKVKDAYKGSSEELPVSQVFGHILILSEEDFHSYQTGVASIDALFSGFQTKVLDTDVYRSSEAADVHEKNQAVLKQAEHVHKQQNKVEGTRQKKREEVNSQKKEQKEKISEVLAQLKSVMNGGCTDPGEKGPLHNDGAYKQLEGENGLFRKYMNLNGTEALSGNGVAYELDNPVISGHKSMDLLGKLADVLQSGRDEWFVNEFALTRFNYRTLDLETKSKHALTDPSRHVLAGQEAEYLLYGFSSCKANISTAYAEMFSIRMAIRTLEALMEPKNELFQLGSPLLVLLVSAAQGAVKAFEDMKQLIEGKEVEISSKITGSFFTFTYKDYLRLFFFIHSNDIKLMSRMQSLIEMNTKQDLAKLTTYVQGNTASSLKLWFMPGLMKVFEVTGLTSCEVKGTRCEWKQTAELSY</sequence>
<reference evidence="4 5" key="1">
    <citation type="submission" date="2017-03" db="EMBL/GenBank/DDBJ databases">
        <title>Paenibacillus larvae genome sequencing.</title>
        <authorList>
            <person name="Dingman D.W."/>
        </authorList>
    </citation>
    <scope>NUCLEOTIDE SEQUENCE [LARGE SCALE GENOMIC DNA]</scope>
    <source>
        <strain evidence="4 5">SAG 10367</strain>
    </source>
</reference>
<dbReference type="AlphaFoldDB" id="A0A1V0UNG6"/>
<dbReference type="RefSeq" id="WP_083038340.1">
    <property type="nucleotide sequence ID" value="NZ_CP020557.1"/>
</dbReference>
<dbReference type="Gene3D" id="1.10.287.950">
    <property type="entry name" value="Methyl-accepting chemotaxis protein"/>
    <property type="match status" value="1"/>
</dbReference>
<feature type="transmembrane region" description="Helical" evidence="3">
    <location>
        <begin position="12"/>
        <end position="31"/>
    </location>
</feature>
<dbReference type="Proteomes" id="UP000192727">
    <property type="component" value="Chromosome"/>
</dbReference>
<keyword evidence="3" id="KW-1133">Transmembrane helix</keyword>
<evidence type="ECO:0000256" key="3">
    <source>
        <dbReference type="SAM" id="Phobius"/>
    </source>
</evidence>
<feature type="region of interest" description="Disordered" evidence="2">
    <location>
        <begin position="416"/>
        <end position="446"/>
    </location>
</feature>
<feature type="coiled-coil region" evidence="1">
    <location>
        <begin position="220"/>
        <end position="352"/>
    </location>
</feature>
<dbReference type="EMBL" id="CP020557">
    <property type="protein sequence ID" value="ARF66813.1"/>
    <property type="molecule type" value="Genomic_DNA"/>
</dbReference>
<evidence type="ECO:0000313" key="5">
    <source>
        <dbReference type="Proteomes" id="UP000192727"/>
    </source>
</evidence>